<sequence length="144" mass="16947">MNPNVEIITPELWAVNREYIKAGWIQELPPTSDFDSSINENASLTDSGIIILNKGSEFYPLLKQFVPKIMQHSNEELQQCYQTMTNKIFLDDHEKLYLNVLEWEMKRRCVRSEYLNSLQHPIIRIIKILLKKVGEKLGYYQNSD</sequence>
<organism evidence="1">
    <name type="scientific">Myoviridae sp. ctdWz11</name>
    <dbReference type="NCBI Taxonomy" id="2826671"/>
    <lineage>
        <taxon>Viruses</taxon>
        <taxon>Duplodnaviria</taxon>
        <taxon>Heunggongvirae</taxon>
        <taxon>Uroviricota</taxon>
        <taxon>Caudoviricetes</taxon>
    </lineage>
</organism>
<dbReference type="EMBL" id="BK015218">
    <property type="protein sequence ID" value="DAD96540.1"/>
    <property type="molecule type" value="Genomic_DNA"/>
</dbReference>
<reference evidence="1" key="1">
    <citation type="journal article" date="2021" name="Proc. Natl. Acad. Sci. U.S.A.">
        <title>A Catalog of Tens of Thousands of Viruses from Human Metagenomes Reveals Hidden Associations with Chronic Diseases.</title>
        <authorList>
            <person name="Tisza M.J."/>
            <person name="Buck C.B."/>
        </authorList>
    </citation>
    <scope>NUCLEOTIDE SEQUENCE</scope>
    <source>
        <strain evidence="1">CtdWz11</strain>
    </source>
</reference>
<name>A0A8S5NQ81_9CAUD</name>
<accession>A0A8S5NQ81</accession>
<proteinExistence type="predicted"/>
<protein>
    <submittedName>
        <fullName evidence="1">Uncharacterized protein</fullName>
    </submittedName>
</protein>
<evidence type="ECO:0000313" key="1">
    <source>
        <dbReference type="EMBL" id="DAD96540.1"/>
    </source>
</evidence>